<dbReference type="AlphaFoldDB" id="A0A0A9FH06"/>
<name>A0A0A9FH06_ARUDO</name>
<sequence>MEERGVKKVPGFSEIDIGGGICRFIAQDKTHIGWTEIYALLNLIAVEMKMKDDATIPDYLCAQC</sequence>
<dbReference type="EMBL" id="GBRH01188480">
    <property type="protein sequence ID" value="JAE09416.1"/>
    <property type="molecule type" value="Transcribed_RNA"/>
</dbReference>
<protein>
    <submittedName>
        <fullName evidence="1">Uncharacterized protein</fullName>
    </submittedName>
</protein>
<accession>A0A0A9FH06</accession>
<evidence type="ECO:0000313" key="1">
    <source>
        <dbReference type="EMBL" id="JAE09416.1"/>
    </source>
</evidence>
<organism evidence="1">
    <name type="scientific">Arundo donax</name>
    <name type="common">Giant reed</name>
    <name type="synonym">Donax arundinaceus</name>
    <dbReference type="NCBI Taxonomy" id="35708"/>
    <lineage>
        <taxon>Eukaryota</taxon>
        <taxon>Viridiplantae</taxon>
        <taxon>Streptophyta</taxon>
        <taxon>Embryophyta</taxon>
        <taxon>Tracheophyta</taxon>
        <taxon>Spermatophyta</taxon>
        <taxon>Magnoliopsida</taxon>
        <taxon>Liliopsida</taxon>
        <taxon>Poales</taxon>
        <taxon>Poaceae</taxon>
        <taxon>PACMAD clade</taxon>
        <taxon>Arundinoideae</taxon>
        <taxon>Arundineae</taxon>
        <taxon>Arundo</taxon>
    </lineage>
</organism>
<reference evidence="1" key="1">
    <citation type="submission" date="2014-09" db="EMBL/GenBank/DDBJ databases">
        <authorList>
            <person name="Magalhaes I.L.F."/>
            <person name="Oliveira U."/>
            <person name="Santos F.R."/>
            <person name="Vidigal T.H.D.A."/>
            <person name="Brescovit A.D."/>
            <person name="Santos A.J."/>
        </authorList>
    </citation>
    <scope>NUCLEOTIDE SEQUENCE</scope>
    <source>
        <tissue evidence="1">Shoot tissue taken approximately 20 cm above the soil surface</tissue>
    </source>
</reference>
<proteinExistence type="predicted"/>
<reference evidence="1" key="2">
    <citation type="journal article" date="2015" name="Data Brief">
        <title>Shoot transcriptome of the giant reed, Arundo donax.</title>
        <authorList>
            <person name="Barrero R.A."/>
            <person name="Guerrero F.D."/>
            <person name="Moolhuijzen P."/>
            <person name="Goolsby J.A."/>
            <person name="Tidwell J."/>
            <person name="Bellgard S.E."/>
            <person name="Bellgard M.I."/>
        </authorList>
    </citation>
    <scope>NUCLEOTIDE SEQUENCE</scope>
    <source>
        <tissue evidence="1">Shoot tissue taken approximately 20 cm above the soil surface</tissue>
    </source>
</reference>